<protein>
    <submittedName>
        <fullName evidence="2">Crp/Fnr family transcriptional regulator</fullName>
    </submittedName>
</protein>
<dbReference type="EMBL" id="JADFFL010000003">
    <property type="protein sequence ID" value="MBE9661951.1"/>
    <property type="molecule type" value="Genomic_DNA"/>
</dbReference>
<dbReference type="InterPro" id="IPR014710">
    <property type="entry name" value="RmlC-like_jellyroll"/>
</dbReference>
<dbReference type="Pfam" id="PF00027">
    <property type="entry name" value="cNMP_binding"/>
    <property type="match status" value="1"/>
</dbReference>
<evidence type="ECO:0000259" key="1">
    <source>
        <dbReference type="PROSITE" id="PS50042"/>
    </source>
</evidence>
<dbReference type="RefSeq" id="WP_194111155.1">
    <property type="nucleotide sequence ID" value="NZ_JADFFL010000003.1"/>
</dbReference>
<comment type="caution">
    <text evidence="2">The sequence shown here is derived from an EMBL/GenBank/DDBJ whole genome shotgun (WGS) entry which is preliminary data.</text>
</comment>
<dbReference type="Proteomes" id="UP000622475">
    <property type="component" value="Unassembled WGS sequence"/>
</dbReference>
<dbReference type="Gene3D" id="2.60.120.10">
    <property type="entry name" value="Jelly Rolls"/>
    <property type="match status" value="1"/>
</dbReference>
<feature type="domain" description="Cyclic nucleotide-binding" evidence="1">
    <location>
        <begin position="13"/>
        <end position="117"/>
    </location>
</feature>
<dbReference type="CDD" id="cd00038">
    <property type="entry name" value="CAP_ED"/>
    <property type="match status" value="1"/>
</dbReference>
<organism evidence="2 3">
    <name type="scientific">Mucilaginibacter myungsuensis</name>
    <dbReference type="NCBI Taxonomy" id="649104"/>
    <lineage>
        <taxon>Bacteria</taxon>
        <taxon>Pseudomonadati</taxon>
        <taxon>Bacteroidota</taxon>
        <taxon>Sphingobacteriia</taxon>
        <taxon>Sphingobacteriales</taxon>
        <taxon>Sphingobacteriaceae</taxon>
        <taxon>Mucilaginibacter</taxon>
    </lineage>
</organism>
<gene>
    <name evidence="2" type="ORF">IRJ16_08635</name>
</gene>
<dbReference type="InterPro" id="IPR018490">
    <property type="entry name" value="cNMP-bd_dom_sf"/>
</dbReference>
<keyword evidence="3" id="KW-1185">Reference proteome</keyword>
<name>A0A929L2C7_9SPHI</name>
<accession>A0A929L2C7</accession>
<dbReference type="InterPro" id="IPR000595">
    <property type="entry name" value="cNMP-bd_dom"/>
</dbReference>
<dbReference type="PROSITE" id="PS50042">
    <property type="entry name" value="CNMP_BINDING_3"/>
    <property type="match status" value="1"/>
</dbReference>
<dbReference type="AlphaFoldDB" id="A0A929L2C7"/>
<dbReference type="SUPFAM" id="SSF51206">
    <property type="entry name" value="cAMP-binding domain-like"/>
    <property type="match status" value="1"/>
</dbReference>
<sequence>MLSQDDINFYLTVFRELSLTDIIDLVKLAKRRELKAGDIFIPEGSMSKRLAYVRSGLIRAYTLKANGEEVTMMLRWEKQLVASLDSVVLGKPSRFNYQAMEDTVVMEVDYHQALQIIDKSPKLSAQRQNLLLEILGQAMDRIESFVMLSPEERYLKLVKEKPNIVDRVADKHLATLLGITPVSLSRIRKRIVK</sequence>
<evidence type="ECO:0000313" key="3">
    <source>
        <dbReference type="Proteomes" id="UP000622475"/>
    </source>
</evidence>
<evidence type="ECO:0000313" key="2">
    <source>
        <dbReference type="EMBL" id="MBE9661951.1"/>
    </source>
</evidence>
<reference evidence="2" key="1">
    <citation type="submission" date="2020-10" db="EMBL/GenBank/DDBJ databases">
        <title>Mucilaginibacter mali sp. nov., isolated from rhizosphere soil of apple orchard.</title>
        <authorList>
            <person name="Lee J.-S."/>
            <person name="Kim H.S."/>
            <person name="Kim J.-S."/>
        </authorList>
    </citation>
    <scope>NUCLEOTIDE SEQUENCE</scope>
    <source>
        <strain evidence="2">KCTC 22746</strain>
    </source>
</reference>
<proteinExistence type="predicted"/>